<keyword evidence="2" id="KW-1185">Reference proteome</keyword>
<evidence type="ECO:0000313" key="1">
    <source>
        <dbReference type="EMBL" id="MBS2212553.1"/>
    </source>
</evidence>
<dbReference type="RefSeq" id="WP_212229276.1">
    <property type="nucleotide sequence ID" value="NZ_JAGUCN010000016.1"/>
</dbReference>
<evidence type="ECO:0000313" key="2">
    <source>
        <dbReference type="Proteomes" id="UP000721861"/>
    </source>
</evidence>
<name>A0ABS5KDZ9_9BACT</name>
<proteinExistence type="predicted"/>
<gene>
    <name evidence="1" type="ORF">KEM09_14140</name>
</gene>
<comment type="caution">
    <text evidence="1">The sequence shown here is derived from an EMBL/GenBank/DDBJ whole genome shotgun (WGS) entry which is preliminary data.</text>
</comment>
<reference evidence="1 2" key="1">
    <citation type="journal article" date="2014" name="Int. J. Syst. Evol. Microbiol.">
        <title>Carboxylicivirga gen. nov. in the family Marinilabiliaceae with two novel species, Carboxylicivirga mesophila sp. nov. and Carboxylicivirga taeanensis sp. nov., and reclassification of Cytophaga fermentans as Saccharicrinis fermentans gen. nov., comb. nov.</title>
        <authorList>
            <person name="Yang S.H."/>
            <person name="Seo H.S."/>
            <person name="Woo J.H."/>
            <person name="Oh H.M."/>
            <person name="Jang H."/>
            <person name="Lee J.H."/>
            <person name="Kim S.J."/>
            <person name="Kwon K.K."/>
        </authorList>
    </citation>
    <scope>NUCLEOTIDE SEQUENCE [LARGE SCALE GENOMIC DNA]</scope>
    <source>
        <strain evidence="1 2">JCM 18290</strain>
    </source>
</reference>
<dbReference type="Proteomes" id="UP000721861">
    <property type="component" value="Unassembled WGS sequence"/>
</dbReference>
<sequence length="124" mass="14504">MKYSIDILLVLVSLIATMQDSFTLLVFKINQDYIAQNLCVQKEVENNTCQGCCHLKKQMEQQNEQEESNPNQSREKLLIDLFPLENIKTQLKSVHTTIRYKELPCQLVNSFISDVFHPPQKRMM</sequence>
<protein>
    <submittedName>
        <fullName evidence="1">Uncharacterized protein</fullName>
    </submittedName>
</protein>
<dbReference type="EMBL" id="JAGUCN010000016">
    <property type="protein sequence ID" value="MBS2212553.1"/>
    <property type="molecule type" value="Genomic_DNA"/>
</dbReference>
<organism evidence="1 2">
    <name type="scientific">Carboxylicivirga mesophila</name>
    <dbReference type="NCBI Taxonomy" id="1166478"/>
    <lineage>
        <taxon>Bacteria</taxon>
        <taxon>Pseudomonadati</taxon>
        <taxon>Bacteroidota</taxon>
        <taxon>Bacteroidia</taxon>
        <taxon>Marinilabiliales</taxon>
        <taxon>Marinilabiliaceae</taxon>
        <taxon>Carboxylicivirga</taxon>
    </lineage>
</organism>
<accession>A0ABS5KDZ9</accession>